<organism evidence="2">
    <name type="scientific">uncultured bacterium CSLF42</name>
    <dbReference type="NCBI Taxonomy" id="1091574"/>
    <lineage>
        <taxon>Bacteria</taxon>
        <taxon>environmental samples</taxon>
    </lineage>
</organism>
<dbReference type="PIRSF" id="PIRSF028205">
    <property type="entry name" value="UCP028205"/>
    <property type="match status" value="1"/>
</dbReference>
<evidence type="ECO:0000313" key="2">
    <source>
        <dbReference type="EMBL" id="AEQ20575.1"/>
    </source>
</evidence>
<feature type="domain" description="Uncharacterized protein TP-0789" evidence="1">
    <location>
        <begin position="21"/>
        <end position="192"/>
    </location>
</feature>
<dbReference type="AlphaFoldDB" id="G4WVX3"/>
<accession>G4WVX3</accession>
<dbReference type="SUPFAM" id="SSF89392">
    <property type="entry name" value="Prokaryotic lipoproteins and lipoprotein localization factors"/>
    <property type="match status" value="1"/>
</dbReference>
<dbReference type="Pfam" id="PF17131">
    <property type="entry name" value="LolA_like"/>
    <property type="match status" value="1"/>
</dbReference>
<reference evidence="2" key="2">
    <citation type="journal article" date="2011" name="J. Bacteriol.">
        <title>Long-chain N-acyl amino acid synthases are linked to the putative PEP-CTERM/exosortase protein-sorting system in Gram-negative bacteria.</title>
        <authorList>
            <person name="Craig J.W."/>
            <person name="Cherry M.A."/>
            <person name="Brady S.F."/>
        </authorList>
    </citation>
    <scope>NUCLEOTIDE SEQUENCE</scope>
</reference>
<proteinExistence type="predicted"/>
<protein>
    <recommendedName>
        <fullName evidence="1">Uncharacterized protein TP-0789 domain-containing protein</fullName>
    </recommendedName>
</protein>
<dbReference type="EMBL" id="JF429416">
    <property type="protein sequence ID" value="AEQ20575.1"/>
    <property type="molecule type" value="Genomic_DNA"/>
</dbReference>
<reference evidence="2" key="1">
    <citation type="journal article" date="2004" name="Appl. Environ. Microbiol.">
        <title>Long-chain N-acyltyrosine synthases from environmental DNA.</title>
        <authorList>
            <person name="Brady S.F."/>
            <person name="Chao C.J."/>
            <person name="Clardy J."/>
        </authorList>
    </citation>
    <scope>NUCLEOTIDE SEQUENCE</scope>
</reference>
<dbReference type="InterPro" id="IPR011220">
    <property type="entry name" value="UCP028205"/>
</dbReference>
<evidence type="ECO:0000259" key="1">
    <source>
        <dbReference type="Pfam" id="PF17131"/>
    </source>
</evidence>
<dbReference type="InterPro" id="IPR029046">
    <property type="entry name" value="LolA/LolB/LppX"/>
</dbReference>
<dbReference type="InterPro" id="IPR033399">
    <property type="entry name" value="TP_0789-like"/>
</dbReference>
<sequence>MTFQKPGEPVQTGRYEVLAKGNEKTLIETLEPASAHGNSILMVGHDLWIFVQDVSQPLRISFQQRLMGDVANGDLARANFVGDYTPSIAKENSQFYVLNLNAKFDDVTYSRVLLVVEKKTFRPVKAQFFAASGKLLKSGSYENYREVEGALRPTRLVFSNPLVKGQTSVVTYSTLVKENFPDKYFTKDYLKKLKY</sequence>
<name>G4WVX3_9BACT</name>
<dbReference type="CDD" id="cd16329">
    <property type="entry name" value="LolA_like"/>
    <property type="match status" value="1"/>
</dbReference>
<dbReference type="Gene3D" id="2.50.20.10">
    <property type="entry name" value="Lipoprotein localisation LolA/LolB/LppX"/>
    <property type="match status" value="1"/>
</dbReference>